<evidence type="ECO:0000313" key="8">
    <source>
        <dbReference type="Proteomes" id="UP000464577"/>
    </source>
</evidence>
<dbReference type="PROSITE" id="PS51123">
    <property type="entry name" value="OMPA_2"/>
    <property type="match status" value="1"/>
</dbReference>
<gene>
    <name evidence="7" type="ORF">GJR95_15020</name>
</gene>
<evidence type="ECO:0000256" key="1">
    <source>
        <dbReference type="ARBA" id="ARBA00004442"/>
    </source>
</evidence>
<name>A0A6P1VT34_9BACT</name>
<evidence type="ECO:0000256" key="4">
    <source>
        <dbReference type="PROSITE-ProRule" id="PRU00473"/>
    </source>
</evidence>
<dbReference type="CDD" id="cd07185">
    <property type="entry name" value="OmpA_C-like"/>
    <property type="match status" value="1"/>
</dbReference>
<dbReference type="InterPro" id="IPR050330">
    <property type="entry name" value="Bact_OuterMem_StrucFunc"/>
</dbReference>
<dbReference type="Proteomes" id="UP000464577">
    <property type="component" value="Chromosome"/>
</dbReference>
<keyword evidence="3" id="KW-0998">Cell outer membrane</keyword>
<proteinExistence type="predicted"/>
<dbReference type="Gene3D" id="3.30.1330.60">
    <property type="entry name" value="OmpA-like domain"/>
    <property type="match status" value="1"/>
</dbReference>
<evidence type="ECO:0000313" key="7">
    <source>
        <dbReference type="EMBL" id="QHV96243.1"/>
    </source>
</evidence>
<dbReference type="SUPFAM" id="SSF103088">
    <property type="entry name" value="OmpA-like"/>
    <property type="match status" value="1"/>
</dbReference>
<dbReference type="InterPro" id="IPR036737">
    <property type="entry name" value="OmpA-like_sf"/>
</dbReference>
<dbReference type="PANTHER" id="PTHR30329">
    <property type="entry name" value="STATOR ELEMENT OF FLAGELLAR MOTOR COMPLEX"/>
    <property type="match status" value="1"/>
</dbReference>
<sequence>MRALLILFVHLAIATVGYSQQQKTPVKQQKTLFTINAIDGKTSEELPARFTIHAKRAKRKFDGQSQLGHPYAFVLTGSDTLTVITKTPGYYESEEVMVISCDTCPNYGYAVRLDKEDPKADSIFRDLQVNQAFRLDNVYFDQGSYVPKSESYPQLNKLVKTLITTPKLVIEIAGHTDNGGDRRLNVLLSENRAKVIRSYLARKGIAESRLRANGYGDTRPAAPNDSEENKRQNRRVEFVVLAL</sequence>
<feature type="region of interest" description="Disordered" evidence="5">
    <location>
        <begin position="212"/>
        <end position="231"/>
    </location>
</feature>
<dbReference type="AlphaFoldDB" id="A0A6P1VT34"/>
<evidence type="ECO:0000256" key="5">
    <source>
        <dbReference type="SAM" id="MobiDB-lite"/>
    </source>
</evidence>
<dbReference type="RefSeq" id="WP_162386652.1">
    <property type="nucleotide sequence ID" value="NZ_CP045997.1"/>
</dbReference>
<comment type="subcellular location">
    <subcellularLocation>
        <location evidence="1">Cell outer membrane</location>
    </subcellularLocation>
</comment>
<accession>A0A6P1VT34</accession>
<dbReference type="EMBL" id="CP045997">
    <property type="protein sequence ID" value="QHV96243.1"/>
    <property type="molecule type" value="Genomic_DNA"/>
</dbReference>
<evidence type="ECO:0000259" key="6">
    <source>
        <dbReference type="PROSITE" id="PS51123"/>
    </source>
</evidence>
<dbReference type="PRINTS" id="PR01021">
    <property type="entry name" value="OMPADOMAIN"/>
</dbReference>
<dbReference type="InterPro" id="IPR006664">
    <property type="entry name" value="OMP_bac"/>
</dbReference>
<dbReference type="InterPro" id="IPR006665">
    <property type="entry name" value="OmpA-like"/>
</dbReference>
<keyword evidence="8" id="KW-1185">Reference proteome</keyword>
<dbReference type="PANTHER" id="PTHR30329:SF21">
    <property type="entry name" value="LIPOPROTEIN YIAD-RELATED"/>
    <property type="match status" value="1"/>
</dbReference>
<dbReference type="Pfam" id="PF00691">
    <property type="entry name" value="OmpA"/>
    <property type="match status" value="1"/>
</dbReference>
<dbReference type="KEGG" id="senf:GJR95_15020"/>
<evidence type="ECO:0000256" key="3">
    <source>
        <dbReference type="ARBA" id="ARBA00023237"/>
    </source>
</evidence>
<feature type="domain" description="OmpA-like" evidence="6">
    <location>
        <begin position="125"/>
        <end position="243"/>
    </location>
</feature>
<keyword evidence="2 4" id="KW-0472">Membrane</keyword>
<protein>
    <submittedName>
        <fullName evidence="7">OmpA family protein</fullName>
    </submittedName>
</protein>
<evidence type="ECO:0000256" key="2">
    <source>
        <dbReference type="ARBA" id="ARBA00023136"/>
    </source>
</evidence>
<dbReference type="PRINTS" id="PR01023">
    <property type="entry name" value="NAFLGMOTY"/>
</dbReference>
<reference evidence="7 8" key="1">
    <citation type="submission" date="2019-11" db="EMBL/GenBank/DDBJ databases">
        <title>Spirosoma endbachense sp. nov., isolated from a natural salt meadow.</title>
        <authorList>
            <person name="Rojas J."/>
            <person name="Ambika Manirajan B."/>
            <person name="Ratering S."/>
            <person name="Suarez C."/>
            <person name="Geissler-Plaum R."/>
            <person name="Schnell S."/>
        </authorList>
    </citation>
    <scope>NUCLEOTIDE SEQUENCE [LARGE SCALE GENOMIC DNA]</scope>
    <source>
        <strain evidence="7 8">I-24</strain>
    </source>
</reference>
<organism evidence="7 8">
    <name type="scientific">Spirosoma endbachense</name>
    <dbReference type="NCBI Taxonomy" id="2666025"/>
    <lineage>
        <taxon>Bacteria</taxon>
        <taxon>Pseudomonadati</taxon>
        <taxon>Bacteroidota</taxon>
        <taxon>Cytophagia</taxon>
        <taxon>Cytophagales</taxon>
        <taxon>Cytophagaceae</taxon>
        <taxon>Spirosoma</taxon>
    </lineage>
</organism>
<dbReference type="GO" id="GO:0009279">
    <property type="term" value="C:cell outer membrane"/>
    <property type="evidence" value="ECO:0007669"/>
    <property type="project" value="UniProtKB-SubCell"/>
</dbReference>